<dbReference type="EMBL" id="FN668644">
    <property type="protein sequence ID" value="CBK21680.2"/>
    <property type="molecule type" value="Genomic_DNA"/>
</dbReference>
<dbReference type="GeneID" id="24922458"/>
<dbReference type="Proteomes" id="UP000008312">
    <property type="component" value="Unassembled WGS sequence"/>
</dbReference>
<keyword evidence="1" id="KW-0472">Membrane</keyword>
<feature type="transmembrane region" description="Helical" evidence="1">
    <location>
        <begin position="282"/>
        <end position="303"/>
    </location>
</feature>
<evidence type="ECO:0000313" key="2">
    <source>
        <dbReference type="EMBL" id="CBK21680.2"/>
    </source>
</evidence>
<reference evidence="2" key="1">
    <citation type="submission" date="2010-02" db="EMBL/GenBank/DDBJ databases">
        <title>Sequencing and annotation of the Blastocystis hominis genome.</title>
        <authorList>
            <person name="Wincker P."/>
        </authorList>
    </citation>
    <scope>NUCLEOTIDE SEQUENCE</scope>
    <source>
        <strain evidence="2">Singapore isolate B</strain>
    </source>
</reference>
<feature type="transmembrane region" description="Helical" evidence="1">
    <location>
        <begin position="257"/>
        <end position="276"/>
    </location>
</feature>
<dbReference type="InterPro" id="IPR037185">
    <property type="entry name" value="EmrE-like"/>
</dbReference>
<evidence type="ECO:0000256" key="1">
    <source>
        <dbReference type="SAM" id="Phobius"/>
    </source>
</evidence>
<dbReference type="InParanoid" id="D8M0U1"/>
<dbReference type="OrthoDB" id="10382629at2759"/>
<dbReference type="AlphaFoldDB" id="D8M0U1"/>
<evidence type="ECO:0000313" key="3">
    <source>
        <dbReference type="Proteomes" id="UP000008312"/>
    </source>
</evidence>
<dbReference type="SUPFAM" id="SSF103481">
    <property type="entry name" value="Multidrug resistance efflux transporter EmrE"/>
    <property type="match status" value="1"/>
</dbReference>
<feature type="transmembrane region" description="Helical" evidence="1">
    <location>
        <begin position="72"/>
        <end position="95"/>
    </location>
</feature>
<feature type="transmembrane region" description="Helical" evidence="1">
    <location>
        <begin position="212"/>
        <end position="236"/>
    </location>
</feature>
<feature type="transmembrane region" description="Helical" evidence="1">
    <location>
        <begin position="31"/>
        <end position="51"/>
    </location>
</feature>
<organism evidence="2">
    <name type="scientific">Blastocystis hominis</name>
    <dbReference type="NCBI Taxonomy" id="12968"/>
    <lineage>
        <taxon>Eukaryota</taxon>
        <taxon>Sar</taxon>
        <taxon>Stramenopiles</taxon>
        <taxon>Bigyra</taxon>
        <taxon>Opalozoa</taxon>
        <taxon>Opalinata</taxon>
        <taxon>Blastocystidae</taxon>
        <taxon>Blastocystis</taxon>
    </lineage>
</organism>
<dbReference type="Pfam" id="PF07857">
    <property type="entry name" value="TMEM144"/>
    <property type="match status" value="1"/>
</dbReference>
<dbReference type="RefSeq" id="XP_012895728.1">
    <property type="nucleotide sequence ID" value="XM_013040274.1"/>
</dbReference>
<name>D8M0U1_BLAHO</name>
<keyword evidence="3" id="KW-1185">Reference proteome</keyword>
<keyword evidence="1" id="KW-0812">Transmembrane</keyword>
<feature type="transmembrane region" description="Helical" evidence="1">
    <location>
        <begin position="181"/>
        <end position="200"/>
    </location>
</feature>
<dbReference type="InterPro" id="IPR012435">
    <property type="entry name" value="TMEM144"/>
</dbReference>
<keyword evidence="1" id="KW-1133">Transmembrane helix</keyword>
<feature type="transmembrane region" description="Helical" evidence="1">
    <location>
        <begin position="315"/>
        <end position="332"/>
    </location>
</feature>
<dbReference type="OMA" id="LSQDSWP"/>
<accession>D8M0U1</accession>
<proteinExistence type="predicted"/>
<feature type="transmembrane region" description="Helical" evidence="1">
    <location>
        <begin position="132"/>
        <end position="151"/>
    </location>
</feature>
<evidence type="ECO:0008006" key="4">
    <source>
        <dbReference type="Google" id="ProtNLM"/>
    </source>
</evidence>
<gene>
    <name evidence="2" type="ORF">GSBLH_T00006333001</name>
</gene>
<sequence>MVSLALFGWGTQTNSVIDLKVPAGVYHFEFIIWRTIWTILICLLIGTNIVPPEHTGFVENLMEVIRSGKSSIITHFGGAMLAGIPDMIFQIFLFANIDGSGLASTVPIQVGSDTVFGAILTLIIDRRAKLQFYIPGLIINCIAILLNAVTYRSLHNENVARDKEALVPQNDYHSKFSTTKMILIALAGALCGVPFGPGTALGGKEPNALNPYSLALVFCISGLLAAPFCSYLLMRYPFQGEPCSMRDWWNCTWKQRWPAIWGGLMWAIGTLGYSLAAPHLGYSVAFVFGQSTPFVTSLYSIFYFKEFAHAGKKTWTWEILMLLSFSVSLGLMCCAQECFVCSYT</sequence>
<protein>
    <recommendedName>
        <fullName evidence="4">EamA domain-containing protein</fullName>
    </recommendedName>
</protein>